<evidence type="ECO:0000313" key="3">
    <source>
        <dbReference type="Proteomes" id="UP000182257"/>
    </source>
</evidence>
<organism evidence="2 3">
    <name type="scientific">Xylanibacter ruminicola</name>
    <name type="common">Prevotella ruminicola</name>
    <dbReference type="NCBI Taxonomy" id="839"/>
    <lineage>
        <taxon>Bacteria</taxon>
        <taxon>Pseudomonadati</taxon>
        <taxon>Bacteroidota</taxon>
        <taxon>Bacteroidia</taxon>
        <taxon>Bacteroidales</taxon>
        <taxon>Prevotellaceae</taxon>
        <taxon>Xylanibacter</taxon>
    </lineage>
</organism>
<sequence length="242" mass="27460">MNQDNTFTNTLQAWMNTPDSEKNWDAGALMLLQLSGNRIMYHNISVNPKGKAEFIKGQLQKYLNFRLQKLTHDEVEAMQARVDEIVKSVIKPDLAIPSVVASELVDNNSVSPKKSAEYADFKSGKRADHDSLPEEVQALYVENLDIVHRMRELHLKLRTLSLDNTTCPDSERYPFLKEIITLDKKRVSNWDIYDHYIIGSSSSTSVNPEPDVVNPSDEAEKSKPKKAKATAKRTTKKTAKKE</sequence>
<evidence type="ECO:0000313" key="2">
    <source>
        <dbReference type="EMBL" id="SEA38299.1"/>
    </source>
</evidence>
<name>A0A1H4AQU5_XYLRU</name>
<dbReference type="AlphaFoldDB" id="A0A1H4AQU5"/>
<accession>A0A1H4AQU5</accession>
<dbReference type="EMBL" id="FNRF01000002">
    <property type="protein sequence ID" value="SEA38299.1"/>
    <property type="molecule type" value="Genomic_DNA"/>
</dbReference>
<evidence type="ECO:0000256" key="1">
    <source>
        <dbReference type="SAM" id="MobiDB-lite"/>
    </source>
</evidence>
<dbReference type="RefSeq" id="WP_074760765.1">
    <property type="nucleotide sequence ID" value="NZ_FNRF01000002.1"/>
</dbReference>
<feature type="compositionally biased region" description="Basic residues" evidence="1">
    <location>
        <begin position="223"/>
        <end position="242"/>
    </location>
</feature>
<gene>
    <name evidence="2" type="ORF">SAMN05216462_1328</name>
</gene>
<dbReference type="Proteomes" id="UP000182257">
    <property type="component" value="Unassembled WGS sequence"/>
</dbReference>
<protein>
    <submittedName>
        <fullName evidence="2">Uncharacterized protein</fullName>
    </submittedName>
</protein>
<dbReference type="OrthoDB" id="1072099at2"/>
<reference evidence="2 3" key="1">
    <citation type="submission" date="2016-10" db="EMBL/GenBank/DDBJ databases">
        <authorList>
            <person name="de Groot N.N."/>
        </authorList>
    </citation>
    <scope>NUCLEOTIDE SEQUENCE [LARGE SCALE GENOMIC DNA]</scope>
    <source>
        <strain evidence="2 3">D31d</strain>
    </source>
</reference>
<feature type="region of interest" description="Disordered" evidence="1">
    <location>
        <begin position="201"/>
        <end position="242"/>
    </location>
</feature>
<proteinExistence type="predicted"/>